<proteinExistence type="predicted"/>
<reference evidence="2 3" key="1">
    <citation type="submission" date="2020-04" db="EMBL/GenBank/DDBJ databases">
        <authorList>
            <person name="Klaysubun C."/>
            <person name="Duangmal K."/>
            <person name="Lipun K."/>
        </authorList>
    </citation>
    <scope>NUCLEOTIDE SEQUENCE [LARGE SCALE GENOMIC DNA]</scope>
    <source>
        <strain evidence="2 3">DSM 45300</strain>
    </source>
</reference>
<evidence type="ECO:0000256" key="1">
    <source>
        <dbReference type="SAM" id="Phobius"/>
    </source>
</evidence>
<name>A0A848DMI9_9PSEU</name>
<dbReference type="EMBL" id="JAAXKZ010000090">
    <property type="protein sequence ID" value="NMH93987.1"/>
    <property type="molecule type" value="Genomic_DNA"/>
</dbReference>
<keyword evidence="1" id="KW-0472">Membrane</keyword>
<keyword evidence="1" id="KW-0812">Transmembrane</keyword>
<protein>
    <submittedName>
        <fullName evidence="2">Uncharacterized protein</fullName>
    </submittedName>
</protein>
<feature type="transmembrane region" description="Helical" evidence="1">
    <location>
        <begin position="38"/>
        <end position="63"/>
    </location>
</feature>
<organism evidence="2 3">
    <name type="scientific">Pseudonocardia bannensis</name>
    <dbReference type="NCBI Taxonomy" id="630973"/>
    <lineage>
        <taxon>Bacteria</taxon>
        <taxon>Bacillati</taxon>
        <taxon>Actinomycetota</taxon>
        <taxon>Actinomycetes</taxon>
        <taxon>Pseudonocardiales</taxon>
        <taxon>Pseudonocardiaceae</taxon>
        <taxon>Pseudonocardia</taxon>
    </lineage>
</organism>
<gene>
    <name evidence="2" type="ORF">HF519_20885</name>
</gene>
<keyword evidence="3" id="KW-1185">Reference proteome</keyword>
<keyword evidence="1" id="KW-1133">Transmembrane helix</keyword>
<accession>A0A848DMI9</accession>
<dbReference type="AlphaFoldDB" id="A0A848DMI9"/>
<comment type="caution">
    <text evidence="2">The sequence shown here is derived from an EMBL/GenBank/DDBJ whole genome shotgun (WGS) entry which is preliminary data.</text>
</comment>
<evidence type="ECO:0000313" key="2">
    <source>
        <dbReference type="EMBL" id="NMH93987.1"/>
    </source>
</evidence>
<sequence length="110" mass="11975">MLSERKGVARSVRTVVDVQELTPVGELRTNLIGTQLAVALRVAAVAGLTLGLLPALFALVPAIGRIEVLGLRLPWLLLGVLVYPFLLGLGWWHTRSAEKVEQNFADHVQD</sequence>
<evidence type="ECO:0000313" key="3">
    <source>
        <dbReference type="Proteomes" id="UP000586918"/>
    </source>
</evidence>
<dbReference type="Proteomes" id="UP000586918">
    <property type="component" value="Unassembled WGS sequence"/>
</dbReference>
<feature type="transmembrane region" description="Helical" evidence="1">
    <location>
        <begin position="75"/>
        <end position="92"/>
    </location>
</feature>